<dbReference type="InterPro" id="IPR008979">
    <property type="entry name" value="Galactose-bd-like_sf"/>
</dbReference>
<keyword evidence="1" id="KW-0175">Coiled coil</keyword>
<evidence type="ECO:0008006" key="4">
    <source>
        <dbReference type="Google" id="ProtNLM"/>
    </source>
</evidence>
<evidence type="ECO:0000313" key="3">
    <source>
        <dbReference type="Proteomes" id="UP001470230"/>
    </source>
</evidence>
<evidence type="ECO:0000313" key="2">
    <source>
        <dbReference type="EMBL" id="KAK8848027.1"/>
    </source>
</evidence>
<comment type="caution">
    <text evidence="2">The sequence shown here is derived from an EMBL/GenBank/DDBJ whole genome shotgun (WGS) entry which is preliminary data.</text>
</comment>
<accession>A0ABR2HKD4</accession>
<dbReference type="EMBL" id="JAPFFF010000027">
    <property type="protein sequence ID" value="KAK8848027.1"/>
    <property type="molecule type" value="Genomic_DNA"/>
</dbReference>
<sequence length="534" mass="62569">MEGEISIKANAEIPTTHFFAYKEKQYPFNFDLFKIFSQYFNSSSPKEEKIDLFDENLNISENSIPDFINFCQARTITLTKENAPTLHKLSQKFKVPSLLTQTKEFISAHQKEVVIEILLMYQNDNIFNLEEYEEIISQDLIKYVNDIRLLNLPVPMLHRIITKYLLNYQNHSNNSEQPSELIEFLFKCLDHFGREASVLFDKIDSFGSNGDLIKRLLDGYSEIFDFSFVNTGNLKTVYQLEKEIIAREKEMKKQNSESKQELMSISKQFGEQMELVRNQLQDELTDRKELFAQIPKMVAQELEVMKKQHQEEMKKKDEMIENMIKQFEAVQANYREELRRQNEDFNEKIKKINDQLENLMCPKITQLYTGNHIGLVSLLGDAVTLSSVKNDSSSIMVSNMRKYDDTFFSNNYGADAKSESDSIFIFDFGSYKRIDIHSYFIRTSRYDTNGRHPKAWRIEGSNDCQSWTKLDSRSNDGSLNGKYKECNFVCQFASYGNASNLFRYIRYVQEDSWNSDTYVVNFTYFELFGSVVTI</sequence>
<evidence type="ECO:0000256" key="1">
    <source>
        <dbReference type="SAM" id="Coils"/>
    </source>
</evidence>
<reference evidence="2 3" key="1">
    <citation type="submission" date="2024-04" db="EMBL/GenBank/DDBJ databases">
        <title>Tritrichomonas musculus Genome.</title>
        <authorList>
            <person name="Alves-Ferreira E."/>
            <person name="Grigg M."/>
            <person name="Lorenzi H."/>
            <person name="Galac M."/>
        </authorList>
    </citation>
    <scope>NUCLEOTIDE SEQUENCE [LARGE SCALE GENOMIC DNA]</scope>
    <source>
        <strain evidence="2 3">EAF2021</strain>
    </source>
</reference>
<gene>
    <name evidence="2" type="ORF">M9Y10_019080</name>
</gene>
<dbReference type="SUPFAM" id="SSF49785">
    <property type="entry name" value="Galactose-binding domain-like"/>
    <property type="match status" value="1"/>
</dbReference>
<dbReference type="Proteomes" id="UP001470230">
    <property type="component" value="Unassembled WGS sequence"/>
</dbReference>
<protein>
    <recommendedName>
        <fullName evidence="4">F5/8 type C domain-containing protein</fullName>
    </recommendedName>
</protein>
<name>A0ABR2HKD4_9EUKA</name>
<proteinExistence type="predicted"/>
<feature type="coiled-coil region" evidence="1">
    <location>
        <begin position="299"/>
        <end position="355"/>
    </location>
</feature>
<keyword evidence="3" id="KW-1185">Reference proteome</keyword>
<organism evidence="2 3">
    <name type="scientific">Tritrichomonas musculus</name>
    <dbReference type="NCBI Taxonomy" id="1915356"/>
    <lineage>
        <taxon>Eukaryota</taxon>
        <taxon>Metamonada</taxon>
        <taxon>Parabasalia</taxon>
        <taxon>Tritrichomonadida</taxon>
        <taxon>Tritrichomonadidae</taxon>
        <taxon>Tritrichomonas</taxon>
    </lineage>
</organism>
<dbReference type="Gene3D" id="2.60.120.260">
    <property type="entry name" value="Galactose-binding domain-like"/>
    <property type="match status" value="1"/>
</dbReference>